<comment type="caution">
    <text evidence="8">The sequence shown here is derived from an EMBL/GenBank/DDBJ whole genome shotgun (WGS) entry which is preliminary data.</text>
</comment>
<dbReference type="Proteomes" id="UP000229641">
    <property type="component" value="Unassembled WGS sequence"/>
</dbReference>
<dbReference type="InterPro" id="IPR012902">
    <property type="entry name" value="N_methyl_site"/>
</dbReference>
<comment type="subcellular location">
    <subcellularLocation>
        <location evidence="1">Membrane</location>
        <topology evidence="1">Single-pass membrane protein</topology>
    </subcellularLocation>
</comment>
<reference evidence="8 9" key="1">
    <citation type="submission" date="2017-09" db="EMBL/GenBank/DDBJ databases">
        <title>Depth-based differentiation of microbial function through sediment-hosted aquifers and enrichment of novel symbionts in the deep terrestrial subsurface.</title>
        <authorList>
            <person name="Probst A.J."/>
            <person name="Ladd B."/>
            <person name="Jarett J.K."/>
            <person name="Geller-Mcgrath D.E."/>
            <person name="Sieber C.M."/>
            <person name="Emerson J.B."/>
            <person name="Anantharaman K."/>
            <person name="Thomas B.C."/>
            <person name="Malmstrom R."/>
            <person name="Stieglmeier M."/>
            <person name="Klingl A."/>
            <person name="Woyke T."/>
            <person name="Ryan C.M."/>
            <person name="Banfield J.F."/>
        </authorList>
    </citation>
    <scope>NUCLEOTIDE SEQUENCE [LARGE SCALE GENOMIC DNA]</scope>
    <source>
        <strain evidence="8">CG11_big_fil_rev_8_21_14_0_20_42_13</strain>
    </source>
</reference>
<evidence type="ECO:0000259" key="7">
    <source>
        <dbReference type="Pfam" id="PF08334"/>
    </source>
</evidence>
<dbReference type="PANTHER" id="PTHR30093">
    <property type="entry name" value="GENERAL SECRETION PATHWAY PROTEIN G"/>
    <property type="match status" value="1"/>
</dbReference>
<dbReference type="AlphaFoldDB" id="A0A2H0LZJ5"/>
<dbReference type="GO" id="GO:0015627">
    <property type="term" value="C:type II protein secretion system complex"/>
    <property type="evidence" value="ECO:0007669"/>
    <property type="project" value="InterPro"/>
</dbReference>
<dbReference type="GO" id="GO:0016020">
    <property type="term" value="C:membrane"/>
    <property type="evidence" value="ECO:0007669"/>
    <property type="project" value="UniProtKB-SubCell"/>
</dbReference>
<feature type="transmembrane region" description="Helical" evidence="6">
    <location>
        <begin position="6"/>
        <end position="25"/>
    </location>
</feature>
<accession>A0A2H0LZJ5</accession>
<dbReference type="Pfam" id="PF08334">
    <property type="entry name" value="T2SSG"/>
    <property type="match status" value="1"/>
</dbReference>
<gene>
    <name evidence="8" type="ORF">COV72_04635</name>
</gene>
<dbReference type="PANTHER" id="PTHR30093:SF44">
    <property type="entry name" value="TYPE II SECRETION SYSTEM CORE PROTEIN G"/>
    <property type="match status" value="1"/>
</dbReference>
<sequence>MKKAFTIIELLIVIAVISILIGIALPRFKGMQDEGNIAKAKAELRTLQSAIESYYMHNNNAYPATGSSALETALGSAVPNIIDFVPADPFSSTGADYVYVLGGTNNKFYVVYSVGPSGNGSATITGDAVAETNGSSCIYVSNADRDAQP</sequence>
<dbReference type="Gene3D" id="3.30.700.10">
    <property type="entry name" value="Glycoprotein, Type 4 Pilin"/>
    <property type="match status" value="1"/>
</dbReference>
<keyword evidence="3 6" id="KW-0812">Transmembrane</keyword>
<keyword evidence="5 6" id="KW-0472">Membrane</keyword>
<protein>
    <recommendedName>
        <fullName evidence="7">Type II secretion system protein GspG C-terminal domain-containing protein</fullName>
    </recommendedName>
</protein>
<dbReference type="EMBL" id="PCWA01000073">
    <property type="protein sequence ID" value="PIQ89084.1"/>
    <property type="molecule type" value="Genomic_DNA"/>
</dbReference>
<evidence type="ECO:0000256" key="5">
    <source>
        <dbReference type="ARBA" id="ARBA00023136"/>
    </source>
</evidence>
<evidence type="ECO:0000256" key="6">
    <source>
        <dbReference type="SAM" id="Phobius"/>
    </source>
</evidence>
<dbReference type="GO" id="GO:0015628">
    <property type="term" value="P:protein secretion by the type II secretion system"/>
    <property type="evidence" value="ECO:0007669"/>
    <property type="project" value="InterPro"/>
</dbReference>
<dbReference type="InterPro" id="IPR000983">
    <property type="entry name" value="Bac_GSPG_pilin"/>
</dbReference>
<dbReference type="PRINTS" id="PR00813">
    <property type="entry name" value="BCTERIALGSPG"/>
</dbReference>
<dbReference type="SUPFAM" id="SSF54523">
    <property type="entry name" value="Pili subunits"/>
    <property type="match status" value="1"/>
</dbReference>
<dbReference type="InterPro" id="IPR045584">
    <property type="entry name" value="Pilin-like"/>
</dbReference>
<keyword evidence="4 6" id="KW-1133">Transmembrane helix</keyword>
<evidence type="ECO:0000313" key="9">
    <source>
        <dbReference type="Proteomes" id="UP000229641"/>
    </source>
</evidence>
<keyword evidence="2" id="KW-0488">Methylation</keyword>
<dbReference type="Pfam" id="PF07963">
    <property type="entry name" value="N_methyl"/>
    <property type="match status" value="1"/>
</dbReference>
<evidence type="ECO:0000256" key="4">
    <source>
        <dbReference type="ARBA" id="ARBA00022989"/>
    </source>
</evidence>
<evidence type="ECO:0000256" key="1">
    <source>
        <dbReference type="ARBA" id="ARBA00004167"/>
    </source>
</evidence>
<organism evidence="8 9">
    <name type="scientific">Candidatus Ghiorseimicrobium undicola</name>
    <dbReference type="NCBI Taxonomy" id="1974746"/>
    <lineage>
        <taxon>Bacteria</taxon>
        <taxon>Pseudomonadati</taxon>
        <taxon>Candidatus Omnitrophota</taxon>
        <taxon>Candidatus Ghiorseimicrobium</taxon>
    </lineage>
</organism>
<evidence type="ECO:0000256" key="2">
    <source>
        <dbReference type="ARBA" id="ARBA00022481"/>
    </source>
</evidence>
<evidence type="ECO:0000256" key="3">
    <source>
        <dbReference type="ARBA" id="ARBA00022692"/>
    </source>
</evidence>
<name>A0A2H0LZJ5_9BACT</name>
<dbReference type="InterPro" id="IPR013545">
    <property type="entry name" value="T2SS_protein-GspG_C"/>
</dbReference>
<evidence type="ECO:0000313" key="8">
    <source>
        <dbReference type="EMBL" id="PIQ89084.1"/>
    </source>
</evidence>
<dbReference type="NCBIfam" id="TIGR02532">
    <property type="entry name" value="IV_pilin_GFxxxE"/>
    <property type="match status" value="1"/>
</dbReference>
<proteinExistence type="predicted"/>
<feature type="domain" description="Type II secretion system protein GspG C-terminal" evidence="7">
    <location>
        <begin position="30"/>
        <end position="120"/>
    </location>
</feature>